<dbReference type="PROSITE" id="PS50943">
    <property type="entry name" value="HTH_CROC1"/>
    <property type="match status" value="1"/>
</dbReference>
<dbReference type="Gene3D" id="1.10.260.40">
    <property type="entry name" value="lambda repressor-like DNA-binding domains"/>
    <property type="match status" value="1"/>
</dbReference>
<dbReference type="InterPro" id="IPR001387">
    <property type="entry name" value="Cro/C1-type_HTH"/>
</dbReference>
<organism evidence="2 3">
    <name type="scientific">Undibacterium macrobrachii</name>
    <dbReference type="NCBI Taxonomy" id="1119058"/>
    <lineage>
        <taxon>Bacteria</taxon>
        <taxon>Pseudomonadati</taxon>
        <taxon>Pseudomonadota</taxon>
        <taxon>Betaproteobacteria</taxon>
        <taxon>Burkholderiales</taxon>
        <taxon>Oxalobacteraceae</taxon>
        <taxon>Undibacterium</taxon>
    </lineage>
</organism>
<name>A0ABQ2X6M6_9BURK</name>
<proteinExistence type="predicted"/>
<comment type="caution">
    <text evidence="2">The sequence shown here is derived from an EMBL/GenBank/DDBJ whole genome shotgun (WGS) entry which is preliminary data.</text>
</comment>
<evidence type="ECO:0000259" key="1">
    <source>
        <dbReference type="PROSITE" id="PS50943"/>
    </source>
</evidence>
<dbReference type="CDD" id="cd00093">
    <property type="entry name" value="HTH_XRE"/>
    <property type="match status" value="1"/>
</dbReference>
<dbReference type="RefSeq" id="WP_189344371.1">
    <property type="nucleotide sequence ID" value="NZ_BMYT01000001.1"/>
</dbReference>
<feature type="domain" description="HTH cro/C1-type" evidence="1">
    <location>
        <begin position="18"/>
        <end position="62"/>
    </location>
</feature>
<dbReference type="Proteomes" id="UP000620127">
    <property type="component" value="Unassembled WGS sequence"/>
</dbReference>
<evidence type="ECO:0000313" key="2">
    <source>
        <dbReference type="EMBL" id="GGX01558.1"/>
    </source>
</evidence>
<dbReference type="EMBL" id="BMYT01000001">
    <property type="protein sequence ID" value="GGX01558.1"/>
    <property type="molecule type" value="Genomic_DNA"/>
</dbReference>
<dbReference type="SUPFAM" id="SSF47413">
    <property type="entry name" value="lambda repressor-like DNA-binding domains"/>
    <property type="match status" value="1"/>
</dbReference>
<keyword evidence="3" id="KW-1185">Reference proteome</keyword>
<evidence type="ECO:0000313" key="3">
    <source>
        <dbReference type="Proteomes" id="UP000620127"/>
    </source>
</evidence>
<sequence>MTIAQRITIAMKLAGIHTQADLARASGVPTSTIARILTGESQPNPANLAAIANACARSIDWIVNGTNIEDTSKPEVSLVYVTLEEMKILTEYREATDMGKTFIKIAAKNAEKRSLISAPTDH</sequence>
<protein>
    <recommendedName>
        <fullName evidence="1">HTH cro/C1-type domain-containing protein</fullName>
    </recommendedName>
</protein>
<dbReference type="InterPro" id="IPR010982">
    <property type="entry name" value="Lambda_DNA-bd_dom_sf"/>
</dbReference>
<dbReference type="Pfam" id="PF01381">
    <property type="entry name" value="HTH_3"/>
    <property type="match status" value="1"/>
</dbReference>
<accession>A0ABQ2X6M6</accession>
<gene>
    <name evidence="2" type="ORF">GCM10011282_04370</name>
</gene>
<reference evidence="3" key="1">
    <citation type="journal article" date="2019" name="Int. J. Syst. Evol. Microbiol.">
        <title>The Global Catalogue of Microorganisms (GCM) 10K type strain sequencing project: providing services to taxonomists for standard genome sequencing and annotation.</title>
        <authorList>
            <consortium name="The Broad Institute Genomics Platform"/>
            <consortium name="The Broad Institute Genome Sequencing Center for Infectious Disease"/>
            <person name="Wu L."/>
            <person name="Ma J."/>
        </authorList>
    </citation>
    <scope>NUCLEOTIDE SEQUENCE [LARGE SCALE GENOMIC DNA]</scope>
    <source>
        <strain evidence="3">KCTC 23916</strain>
    </source>
</reference>
<dbReference type="SMART" id="SM00530">
    <property type="entry name" value="HTH_XRE"/>
    <property type="match status" value="1"/>
</dbReference>